<feature type="domain" description="N-acetyltransferase" evidence="2">
    <location>
        <begin position="25"/>
        <end position="201"/>
    </location>
</feature>
<protein>
    <submittedName>
        <fullName evidence="3">Acyl-CoA N-acyltransferase</fullName>
    </submittedName>
</protein>
<evidence type="ECO:0000259" key="2">
    <source>
        <dbReference type="PROSITE" id="PS51186"/>
    </source>
</evidence>
<proteinExistence type="predicted"/>
<reference evidence="3" key="2">
    <citation type="journal article" date="2023" name="IMA Fungus">
        <title>Comparative genomic study of the Penicillium genus elucidates a diverse pangenome and 15 lateral gene transfer events.</title>
        <authorList>
            <person name="Petersen C."/>
            <person name="Sorensen T."/>
            <person name="Nielsen M.R."/>
            <person name="Sondergaard T.E."/>
            <person name="Sorensen J.L."/>
            <person name="Fitzpatrick D.A."/>
            <person name="Frisvad J.C."/>
            <person name="Nielsen K.L."/>
        </authorList>
    </citation>
    <scope>NUCLEOTIDE SEQUENCE</scope>
    <source>
        <strain evidence="3">IBT 17660</strain>
    </source>
</reference>
<dbReference type="EMBL" id="JAPWDO010000003">
    <property type="protein sequence ID" value="KAJ5478116.1"/>
    <property type="molecule type" value="Genomic_DNA"/>
</dbReference>
<comment type="caution">
    <text evidence="3">The sequence shown here is derived from an EMBL/GenBank/DDBJ whole genome shotgun (WGS) entry which is preliminary data.</text>
</comment>
<dbReference type="InterPro" id="IPR000182">
    <property type="entry name" value="GNAT_dom"/>
</dbReference>
<accession>A0A9X0BQ33</accession>
<feature type="region of interest" description="Disordered" evidence="1">
    <location>
        <begin position="323"/>
        <end position="363"/>
    </location>
</feature>
<dbReference type="PROSITE" id="PS51186">
    <property type="entry name" value="GNAT"/>
    <property type="match status" value="1"/>
</dbReference>
<dbReference type="InterPro" id="IPR016181">
    <property type="entry name" value="Acyl_CoA_acyltransferase"/>
</dbReference>
<dbReference type="SUPFAM" id="SSF55729">
    <property type="entry name" value="Acyl-CoA N-acyltransferases (Nat)"/>
    <property type="match status" value="1"/>
</dbReference>
<dbReference type="PANTHER" id="PTHR43792:SF1">
    <property type="entry name" value="N-ACETYLTRANSFERASE DOMAIN-CONTAINING PROTEIN"/>
    <property type="match status" value="1"/>
</dbReference>
<gene>
    <name evidence="3" type="ORF">N7530_003625</name>
</gene>
<reference evidence="3" key="1">
    <citation type="submission" date="2022-12" db="EMBL/GenBank/DDBJ databases">
        <authorList>
            <person name="Petersen C."/>
        </authorList>
    </citation>
    <scope>NUCLEOTIDE SEQUENCE</scope>
    <source>
        <strain evidence="3">IBT 17660</strain>
    </source>
</reference>
<dbReference type="AlphaFoldDB" id="A0A9X0BQ33"/>
<dbReference type="Gene3D" id="3.40.630.30">
    <property type="match status" value="1"/>
</dbReference>
<evidence type="ECO:0000313" key="4">
    <source>
        <dbReference type="Proteomes" id="UP001147760"/>
    </source>
</evidence>
<organism evidence="3 4">
    <name type="scientific">Penicillium desertorum</name>
    <dbReference type="NCBI Taxonomy" id="1303715"/>
    <lineage>
        <taxon>Eukaryota</taxon>
        <taxon>Fungi</taxon>
        <taxon>Dikarya</taxon>
        <taxon>Ascomycota</taxon>
        <taxon>Pezizomycotina</taxon>
        <taxon>Eurotiomycetes</taxon>
        <taxon>Eurotiomycetidae</taxon>
        <taxon>Eurotiales</taxon>
        <taxon>Aspergillaceae</taxon>
        <taxon>Penicillium</taxon>
    </lineage>
</organism>
<dbReference type="Pfam" id="PF13302">
    <property type="entry name" value="Acetyltransf_3"/>
    <property type="match status" value="1"/>
</dbReference>
<dbReference type="OrthoDB" id="4072826at2759"/>
<evidence type="ECO:0000256" key="1">
    <source>
        <dbReference type="SAM" id="MobiDB-lite"/>
    </source>
</evidence>
<dbReference type="InterPro" id="IPR051531">
    <property type="entry name" value="N-acetyltransferase"/>
</dbReference>
<dbReference type="GO" id="GO:0016747">
    <property type="term" value="F:acyltransferase activity, transferring groups other than amino-acyl groups"/>
    <property type="evidence" value="ECO:0007669"/>
    <property type="project" value="InterPro"/>
</dbReference>
<dbReference type="Proteomes" id="UP001147760">
    <property type="component" value="Unassembled WGS sequence"/>
</dbReference>
<dbReference type="PANTHER" id="PTHR43792">
    <property type="entry name" value="GNAT FAMILY, PUTATIVE (AFU_ORTHOLOGUE AFUA_3G00765)-RELATED-RELATED"/>
    <property type="match status" value="1"/>
</dbReference>
<feature type="compositionally biased region" description="Acidic residues" evidence="1">
    <location>
        <begin position="334"/>
        <end position="363"/>
    </location>
</feature>
<sequence length="363" mass="40611">MGFYPNQSTSVIIPADLEPIHTSRLYLRPLTLADAAAIFEIRRRQDVADWLWPKVPHKDISESEAIITKKTFTTPDASGAVGRMFFFAIIRSEDSSQRVIGGAGINALSPAPSVGYNIHPDFWGKGYATEAVAGIVDAWWKLDRMGFEGTVPDLKREKLFAACNRANTGSVKVLQRTGFRMYQEQSMEGDVVALFEDLTDTVMRYGKRPNLDLKLMRMMKPLREIVIHDIIQAEFCVQLGTNTRLRAATTQIPLPASATRQHGRPPKVVLQGKVTKLKREVRHFDEALKSIQPAMINLLNEEPTKAQQFQINGGLVSLKSSVDDMLGAMKGDDDKDDEEDSQEDDEEGDEEDDKEDEAEGQDQ</sequence>
<evidence type="ECO:0000313" key="3">
    <source>
        <dbReference type="EMBL" id="KAJ5478116.1"/>
    </source>
</evidence>
<keyword evidence="4" id="KW-1185">Reference proteome</keyword>
<name>A0A9X0BQ33_9EURO</name>